<dbReference type="VEuPathDB" id="MicrosporidiaDB:NCER_102428"/>
<proteinExistence type="predicted"/>
<organism evidence="1 2">
    <name type="scientific">Vairimorpha ceranae</name>
    <dbReference type="NCBI Taxonomy" id="40302"/>
    <lineage>
        <taxon>Eukaryota</taxon>
        <taxon>Fungi</taxon>
        <taxon>Fungi incertae sedis</taxon>
        <taxon>Microsporidia</taxon>
        <taxon>Nosematidae</taxon>
        <taxon>Vairimorpha</taxon>
    </lineage>
</organism>
<dbReference type="VEuPathDB" id="MicrosporidiaDB:AAJ76_2000154733"/>
<dbReference type="GeneID" id="36319379"/>
<accession>A0A0F9WV33</accession>
<dbReference type="EMBL" id="JPQZ01000002">
    <property type="protein sequence ID" value="KKO76593.1"/>
    <property type="molecule type" value="Genomic_DNA"/>
</dbReference>
<protein>
    <submittedName>
        <fullName evidence="1">Uncharacterized protein</fullName>
    </submittedName>
</protein>
<dbReference type="RefSeq" id="XP_024332335.1">
    <property type="nucleotide sequence ID" value="XM_024474457.1"/>
</dbReference>
<dbReference type="Proteomes" id="UP000034350">
    <property type="component" value="Unassembled WGS sequence"/>
</dbReference>
<keyword evidence="2" id="KW-1185">Reference proteome</keyword>
<gene>
    <name evidence="1" type="ORF">AAJ76_2000154733</name>
</gene>
<evidence type="ECO:0000313" key="1">
    <source>
        <dbReference type="EMBL" id="KKO76593.1"/>
    </source>
</evidence>
<reference evidence="1 2" key="1">
    <citation type="journal article" date="2015" name="Environ. Microbiol.">
        <title>Genome analyses suggest the presence of polyploidy and recent human-driven expansions in eight global populations of the honeybee pathogen Nosema ceranae.</title>
        <authorList>
            <person name="Pelin A."/>
            <person name="Selman M."/>
            <person name="Aris-Brosou S."/>
            <person name="Farinelli L."/>
            <person name="Corradi N."/>
        </authorList>
    </citation>
    <scope>NUCLEOTIDE SEQUENCE [LARGE SCALE GENOMIC DNA]</scope>
    <source>
        <strain evidence="1 2">PA08 1199</strain>
    </source>
</reference>
<evidence type="ECO:0000313" key="2">
    <source>
        <dbReference type="Proteomes" id="UP000034350"/>
    </source>
</evidence>
<sequence length="296" mass="35414">MKLKIICLFFAYLKSSKSIYEDLLSIVKQKIKTKDYYLIDLEKKYCVFDTCLNPRGIYFWECKLDASNPYYNFLNFDKAKYNTADEIIQAICDFYLSENLNISKKSEIFYKIRFASVFDHDIRLKLENFFYNRFEPDFFARLYDSNEQKQIRELCLFFSRSRTIDLDFCFSVEECSSEDSIQCFEEENKKQISFPVKLRNLVLYFKIDVKDLYTVEEQYTSELIKLHKNNSKNNNSTDICTLMCKIFTFSDFLLHSKLLNDVNNDEKKLPGSFCYIILRRFFSNVIFLEKVISFGT</sequence>
<name>A0A0F9WV33_9MICR</name>
<comment type="caution">
    <text evidence="1">The sequence shown here is derived from an EMBL/GenBank/DDBJ whole genome shotgun (WGS) entry which is preliminary data.</text>
</comment>
<dbReference type="AlphaFoldDB" id="A0A0F9WV33"/>